<reference evidence="2 3" key="2">
    <citation type="submission" date="2018-11" db="EMBL/GenBank/DDBJ databases">
        <authorList>
            <consortium name="Pathogen Informatics"/>
        </authorList>
    </citation>
    <scope>NUCLEOTIDE SEQUENCE [LARGE SCALE GENOMIC DNA]</scope>
</reference>
<dbReference type="WBParaSite" id="BPAG_0000902501-mRNA-1">
    <property type="protein sequence ID" value="BPAG_0000902501-mRNA-1"/>
    <property type="gene ID" value="BPAG_0000902501"/>
</dbReference>
<protein>
    <submittedName>
        <fullName evidence="2 4">Uncharacterized protein</fullName>
    </submittedName>
</protein>
<evidence type="ECO:0000313" key="3">
    <source>
        <dbReference type="Proteomes" id="UP000278627"/>
    </source>
</evidence>
<proteinExistence type="predicted"/>
<name>A0A0N4TKY4_BRUPA</name>
<accession>A0A0N4TKY4</accession>
<feature type="compositionally biased region" description="Basic and acidic residues" evidence="1">
    <location>
        <begin position="1"/>
        <end position="23"/>
    </location>
</feature>
<dbReference type="Proteomes" id="UP000278627">
    <property type="component" value="Unassembled WGS sequence"/>
</dbReference>
<dbReference type="AlphaFoldDB" id="A0A0N4TKY4"/>
<reference evidence="4" key="1">
    <citation type="submission" date="2017-02" db="UniProtKB">
        <authorList>
            <consortium name="WormBaseParasite"/>
        </authorList>
    </citation>
    <scope>IDENTIFICATION</scope>
</reference>
<evidence type="ECO:0000313" key="4">
    <source>
        <dbReference type="WBParaSite" id="BPAG_0000902501-mRNA-1"/>
    </source>
</evidence>
<evidence type="ECO:0000313" key="2">
    <source>
        <dbReference type="EMBL" id="VDN90173.1"/>
    </source>
</evidence>
<dbReference type="EMBL" id="UZAD01013144">
    <property type="protein sequence ID" value="VDN90173.1"/>
    <property type="molecule type" value="Genomic_DNA"/>
</dbReference>
<evidence type="ECO:0000256" key="1">
    <source>
        <dbReference type="SAM" id="MobiDB-lite"/>
    </source>
</evidence>
<sequence length="58" mass="6623">MEKEELKEVNEERKEETGSKTEGEADNDSDDCIIASVDKGNKVQKKNLQENEAYFNQS</sequence>
<organism evidence="4">
    <name type="scientific">Brugia pahangi</name>
    <name type="common">Filarial nematode worm</name>
    <dbReference type="NCBI Taxonomy" id="6280"/>
    <lineage>
        <taxon>Eukaryota</taxon>
        <taxon>Metazoa</taxon>
        <taxon>Ecdysozoa</taxon>
        <taxon>Nematoda</taxon>
        <taxon>Chromadorea</taxon>
        <taxon>Rhabditida</taxon>
        <taxon>Spirurina</taxon>
        <taxon>Spiruromorpha</taxon>
        <taxon>Filarioidea</taxon>
        <taxon>Onchocercidae</taxon>
        <taxon>Brugia</taxon>
    </lineage>
</organism>
<keyword evidence="3" id="KW-1185">Reference proteome</keyword>
<gene>
    <name evidence="2" type="ORF">BPAG_LOCUS8987</name>
</gene>
<feature type="region of interest" description="Disordered" evidence="1">
    <location>
        <begin position="1"/>
        <end position="32"/>
    </location>
</feature>